<name>A0A074X8E7_AURPU</name>
<organism evidence="1 2">
    <name type="scientific">Aureobasidium pullulans EXF-150</name>
    <dbReference type="NCBI Taxonomy" id="1043002"/>
    <lineage>
        <taxon>Eukaryota</taxon>
        <taxon>Fungi</taxon>
        <taxon>Dikarya</taxon>
        <taxon>Ascomycota</taxon>
        <taxon>Pezizomycotina</taxon>
        <taxon>Dothideomycetes</taxon>
        <taxon>Dothideomycetidae</taxon>
        <taxon>Dothideales</taxon>
        <taxon>Saccotheciaceae</taxon>
        <taxon>Aureobasidium</taxon>
    </lineage>
</organism>
<dbReference type="HOGENOM" id="CLU_2196417_0_0_1"/>
<evidence type="ECO:0000313" key="2">
    <source>
        <dbReference type="Proteomes" id="UP000030706"/>
    </source>
</evidence>
<dbReference type="EMBL" id="KL585033">
    <property type="protein sequence ID" value="KEQ78317.1"/>
    <property type="molecule type" value="Genomic_DNA"/>
</dbReference>
<dbReference type="Proteomes" id="UP000030706">
    <property type="component" value="Unassembled WGS sequence"/>
</dbReference>
<keyword evidence="2" id="KW-1185">Reference proteome</keyword>
<proteinExistence type="predicted"/>
<evidence type="ECO:0000313" key="1">
    <source>
        <dbReference type="EMBL" id="KEQ78317.1"/>
    </source>
</evidence>
<gene>
    <name evidence="1" type="ORF">M438DRAFT_192074</name>
</gene>
<accession>A0A074X8E7</accession>
<dbReference type="GeneID" id="40741566"/>
<reference evidence="1 2" key="1">
    <citation type="journal article" date="2014" name="BMC Genomics">
        <title>Genome sequencing of four Aureobasidium pullulans varieties: biotechnological potential, stress tolerance, and description of new species.</title>
        <authorList>
            <person name="Gostin Ar C."/>
            <person name="Ohm R.A."/>
            <person name="Kogej T."/>
            <person name="Sonjak S."/>
            <person name="Turk M."/>
            <person name="Zajc J."/>
            <person name="Zalar P."/>
            <person name="Grube M."/>
            <person name="Sun H."/>
            <person name="Han J."/>
            <person name="Sharma A."/>
            <person name="Chiniquy J."/>
            <person name="Ngan C.Y."/>
            <person name="Lipzen A."/>
            <person name="Barry K."/>
            <person name="Grigoriev I.V."/>
            <person name="Gunde-Cimerman N."/>
        </authorList>
    </citation>
    <scope>NUCLEOTIDE SEQUENCE [LARGE SCALE GENOMIC DNA]</scope>
    <source>
        <strain evidence="1 2">EXF-150</strain>
    </source>
</reference>
<dbReference type="AlphaFoldDB" id="A0A074X8E7"/>
<protein>
    <submittedName>
        <fullName evidence="1">Uncharacterized protein</fullName>
    </submittedName>
</protein>
<dbReference type="RefSeq" id="XP_029754504.1">
    <property type="nucleotide sequence ID" value="XM_029899260.1"/>
</dbReference>
<sequence length="108" mass="11663">MCACYSGYKSGSKKSDKEALPNDRKVRMSLHILFIWGHSIPSGLMLPAHVIIDGESHQRLLLGLLVFTRQSLGKTLDLLVAVAENPAGCMIGLASGSAWKEHATDMLG</sequence>